<gene>
    <name evidence="2" type="ORF">ROA7745_03365</name>
</gene>
<evidence type="ECO:0000259" key="1">
    <source>
        <dbReference type="Pfam" id="PF01755"/>
    </source>
</evidence>
<proteinExistence type="predicted"/>
<evidence type="ECO:0000313" key="2">
    <source>
        <dbReference type="EMBL" id="SMC13515.1"/>
    </source>
</evidence>
<sequence length="252" mass="27866">MQIGAFVLHLTRAEKRRANAHKLKNTSGLDAEIWPAVDGRALPSSDIAEILREQIFEPRYPFPLKTGEIGCFLSHRQIWAEIVRRGIPAGFIIEDDAGLEPGRFKNALTLAIDNIARLGYIQFQTRAPKEPRFLVDSAGGCALTVPQQGGLRTTAQMVSLEAAEHLLDLSRSIDRPVDTFVQSHWFTGLRPAVVYPSGVLEIGDTLDGSTIQGGRKPLLEKLRRELSRGKYRNAVTRLSRHSEAPCRGGLHG</sequence>
<dbReference type="InterPro" id="IPR002654">
    <property type="entry name" value="Glyco_trans_25"/>
</dbReference>
<dbReference type="OrthoDB" id="259382at2"/>
<reference evidence="2 3" key="1">
    <citation type="submission" date="2017-03" db="EMBL/GenBank/DDBJ databases">
        <authorList>
            <person name="Afonso C.L."/>
            <person name="Miller P.J."/>
            <person name="Scott M.A."/>
            <person name="Spackman E."/>
            <person name="Goraichik I."/>
            <person name="Dimitrov K.M."/>
            <person name="Suarez D.L."/>
            <person name="Swayne D.E."/>
        </authorList>
    </citation>
    <scope>NUCLEOTIDE SEQUENCE [LARGE SCALE GENOMIC DNA]</scope>
    <source>
        <strain evidence="2 3">CECT 7745</strain>
    </source>
</reference>
<accession>A0A1X7BVI7</accession>
<keyword evidence="3" id="KW-1185">Reference proteome</keyword>
<feature type="domain" description="Glycosyl transferase family 25" evidence="1">
    <location>
        <begin position="5"/>
        <end position="180"/>
    </location>
</feature>
<organism evidence="2 3">
    <name type="scientific">Roseovarius aestuarii</name>
    <dbReference type="NCBI Taxonomy" id="475083"/>
    <lineage>
        <taxon>Bacteria</taxon>
        <taxon>Pseudomonadati</taxon>
        <taxon>Pseudomonadota</taxon>
        <taxon>Alphaproteobacteria</taxon>
        <taxon>Rhodobacterales</taxon>
        <taxon>Roseobacteraceae</taxon>
        <taxon>Roseovarius</taxon>
    </lineage>
</organism>
<dbReference type="EMBL" id="FWXB01000014">
    <property type="protein sequence ID" value="SMC13515.1"/>
    <property type="molecule type" value="Genomic_DNA"/>
</dbReference>
<dbReference type="CDD" id="cd06532">
    <property type="entry name" value="Glyco_transf_25"/>
    <property type="match status" value="1"/>
</dbReference>
<dbReference type="GO" id="GO:0016740">
    <property type="term" value="F:transferase activity"/>
    <property type="evidence" value="ECO:0007669"/>
    <property type="project" value="UniProtKB-KW"/>
</dbReference>
<keyword evidence="2" id="KW-0808">Transferase</keyword>
<name>A0A1X7BVI7_9RHOB</name>
<dbReference type="Pfam" id="PF01755">
    <property type="entry name" value="Glyco_transf_25"/>
    <property type="match status" value="1"/>
</dbReference>
<protein>
    <submittedName>
        <fullName evidence="2">Glycosyltransferase family 25 (LPS biosynthesis protein)</fullName>
    </submittedName>
</protein>
<evidence type="ECO:0000313" key="3">
    <source>
        <dbReference type="Proteomes" id="UP000193224"/>
    </source>
</evidence>
<dbReference type="AlphaFoldDB" id="A0A1X7BVI7"/>
<dbReference type="RefSeq" id="WP_085801452.1">
    <property type="nucleotide sequence ID" value="NZ_FWXB01000014.1"/>
</dbReference>
<dbReference type="Proteomes" id="UP000193224">
    <property type="component" value="Unassembled WGS sequence"/>
</dbReference>